<dbReference type="Gene3D" id="3.40.50.1820">
    <property type="entry name" value="alpha/beta hydrolase"/>
    <property type="match status" value="1"/>
</dbReference>
<accession>A0A1Q9E9I1</accession>
<name>A0A1Q9E9I1_SYMMI</name>
<gene>
    <name evidence="1" type="primary">aprA</name>
    <name evidence="1" type="ORF">AK812_SmicGene12899</name>
</gene>
<dbReference type="OrthoDB" id="2020799at2759"/>
<dbReference type="PANTHER" id="PTHR31497">
    <property type="entry name" value="AUTOCRINE PROLIFERATION REPRESSOR PROTEIN A"/>
    <property type="match status" value="1"/>
</dbReference>
<protein>
    <submittedName>
        <fullName evidence="1">Autocrine proliferation repressor protein A</fullName>
    </submittedName>
</protein>
<dbReference type="Pfam" id="PF10142">
    <property type="entry name" value="PhoPQ_related"/>
    <property type="match status" value="1"/>
</dbReference>
<dbReference type="InterPro" id="IPR009199">
    <property type="entry name" value="PhoPQ-act_pathogen-rel_PqaA"/>
</dbReference>
<proteinExistence type="predicted"/>
<dbReference type="AlphaFoldDB" id="A0A1Q9E9I1"/>
<reference evidence="1 2" key="1">
    <citation type="submission" date="2016-02" db="EMBL/GenBank/DDBJ databases">
        <title>Genome analysis of coral dinoflagellate symbionts highlights evolutionary adaptations to a symbiotic lifestyle.</title>
        <authorList>
            <person name="Aranda M."/>
            <person name="Li Y."/>
            <person name="Liew Y.J."/>
            <person name="Baumgarten S."/>
            <person name="Simakov O."/>
            <person name="Wilson M."/>
            <person name="Piel J."/>
            <person name="Ashoor H."/>
            <person name="Bougouffa S."/>
            <person name="Bajic V.B."/>
            <person name="Ryu T."/>
            <person name="Ravasi T."/>
            <person name="Bayer T."/>
            <person name="Micklem G."/>
            <person name="Kim H."/>
            <person name="Bhak J."/>
            <person name="Lajeunesse T.C."/>
            <person name="Voolstra C.R."/>
        </authorList>
    </citation>
    <scope>NUCLEOTIDE SEQUENCE [LARGE SCALE GENOMIC DNA]</scope>
    <source>
        <strain evidence="1 2">CCMP2467</strain>
    </source>
</reference>
<sequence>MLVLWIFLAWLPANGQDSGCTEPEPAPSSLQLLQQNLRLGRGSVNSILADSQSPTSLANLKKLLDGCSGWDCLKQYVDRPDAAYSWRDSHMRLQGSVGGAEWNAALLQMTSQTWLPDEVSPSSWNHSLVVISPKNVSQTGWCFLYVAMGFYGSSGVDKAVEASNPDVQAAAKIAVSVGIPAAVLFNVPAELLTFKSSASQGPLVEDGTLSHSWALFGRQPFGLGAWRPDPRLLLELPMTKAVVRAMDAIGDFAQSGSVAGISGKLKFAVMGTSKRGHLCWHAASVDARVEAIVPIAKALNMQGFLNLSQRELGGLPQAATDYAQAGVLQHLEDTPQGRWFINITDAFAYRERFAGLPKLVINAANDEFFVPDHTRVWWPELPDPKWHLMIPNSGHIGGGQQVRSLAEPISAFLSGLVHSEAQAAELPRLSWSIQKTGALTAKLDKASPPPSEVVFWQATTCDSQRRDFRLHNADKGETCRKCGYQSFYGCLNEAVTWQSSTMEIQHRSFVWEASVSAPADGRWTAFFLTFHWPTGLRLSTEVSVVPVTFPFPNCPQNCSHTV</sequence>
<comment type="caution">
    <text evidence="1">The sequence shown here is derived from an EMBL/GenBank/DDBJ whole genome shotgun (WGS) entry which is preliminary data.</text>
</comment>
<organism evidence="1 2">
    <name type="scientific">Symbiodinium microadriaticum</name>
    <name type="common">Dinoflagellate</name>
    <name type="synonym">Zooxanthella microadriatica</name>
    <dbReference type="NCBI Taxonomy" id="2951"/>
    <lineage>
        <taxon>Eukaryota</taxon>
        <taxon>Sar</taxon>
        <taxon>Alveolata</taxon>
        <taxon>Dinophyceae</taxon>
        <taxon>Suessiales</taxon>
        <taxon>Symbiodiniaceae</taxon>
        <taxon>Symbiodinium</taxon>
    </lineage>
</organism>
<keyword evidence="2" id="KW-1185">Reference proteome</keyword>
<evidence type="ECO:0000313" key="2">
    <source>
        <dbReference type="Proteomes" id="UP000186817"/>
    </source>
</evidence>
<evidence type="ECO:0000313" key="1">
    <source>
        <dbReference type="EMBL" id="OLQ04072.1"/>
    </source>
</evidence>
<dbReference type="PANTHER" id="PTHR31497:SF0">
    <property type="entry name" value="AUTOCRINE PROLIFERATION REPRESSOR PROTEIN A"/>
    <property type="match status" value="1"/>
</dbReference>
<dbReference type="OMA" id="HNLELTH"/>
<dbReference type="InterPro" id="IPR029058">
    <property type="entry name" value="AB_hydrolase_fold"/>
</dbReference>
<dbReference type="SUPFAM" id="SSF53474">
    <property type="entry name" value="alpha/beta-Hydrolases"/>
    <property type="match status" value="1"/>
</dbReference>
<dbReference type="Proteomes" id="UP000186817">
    <property type="component" value="Unassembled WGS sequence"/>
</dbReference>
<dbReference type="EMBL" id="LSRX01000219">
    <property type="protein sequence ID" value="OLQ04072.1"/>
    <property type="molecule type" value="Genomic_DNA"/>
</dbReference>